<dbReference type="InterPro" id="IPR003591">
    <property type="entry name" value="Leu-rich_rpt_typical-subtyp"/>
</dbReference>
<evidence type="ECO:0000313" key="4">
    <source>
        <dbReference type="EMBL" id="KZV91987.1"/>
    </source>
</evidence>
<evidence type="ECO:0008006" key="6">
    <source>
        <dbReference type="Google" id="ProtNLM"/>
    </source>
</evidence>
<gene>
    <name evidence="4" type="ORF">EXIGLDRAFT_836747</name>
</gene>
<dbReference type="GO" id="GO:0005737">
    <property type="term" value="C:cytoplasm"/>
    <property type="evidence" value="ECO:0007669"/>
    <property type="project" value="TreeGrafter"/>
</dbReference>
<dbReference type="InterPro" id="IPR001611">
    <property type="entry name" value="Leu-rich_rpt"/>
</dbReference>
<reference evidence="4 5" key="1">
    <citation type="journal article" date="2016" name="Mol. Biol. Evol.">
        <title>Comparative Genomics of Early-Diverging Mushroom-Forming Fungi Provides Insights into the Origins of Lignocellulose Decay Capabilities.</title>
        <authorList>
            <person name="Nagy L.G."/>
            <person name="Riley R."/>
            <person name="Tritt A."/>
            <person name="Adam C."/>
            <person name="Daum C."/>
            <person name="Floudas D."/>
            <person name="Sun H."/>
            <person name="Yadav J.S."/>
            <person name="Pangilinan J."/>
            <person name="Larsson K.H."/>
            <person name="Matsuura K."/>
            <person name="Barry K."/>
            <person name="Labutti K."/>
            <person name="Kuo R."/>
            <person name="Ohm R.A."/>
            <person name="Bhattacharya S.S."/>
            <person name="Shirouzu T."/>
            <person name="Yoshinaga Y."/>
            <person name="Martin F.M."/>
            <person name="Grigoriev I.V."/>
            <person name="Hibbett D.S."/>
        </authorList>
    </citation>
    <scope>NUCLEOTIDE SEQUENCE [LARGE SCALE GENOMIC DNA]</scope>
    <source>
        <strain evidence="4 5">HHB12029</strain>
    </source>
</reference>
<dbReference type="Pfam" id="PF13855">
    <property type="entry name" value="LRR_8"/>
    <property type="match status" value="1"/>
</dbReference>
<dbReference type="SMART" id="SM00369">
    <property type="entry name" value="LRR_TYP"/>
    <property type="match status" value="2"/>
</dbReference>
<feature type="compositionally biased region" description="Pro residues" evidence="3">
    <location>
        <begin position="1"/>
        <end position="10"/>
    </location>
</feature>
<dbReference type="EMBL" id="KV426016">
    <property type="protein sequence ID" value="KZV91987.1"/>
    <property type="molecule type" value="Genomic_DNA"/>
</dbReference>
<keyword evidence="5" id="KW-1185">Reference proteome</keyword>
<evidence type="ECO:0000256" key="2">
    <source>
        <dbReference type="ARBA" id="ARBA00022737"/>
    </source>
</evidence>
<proteinExistence type="predicted"/>
<dbReference type="Proteomes" id="UP000077266">
    <property type="component" value="Unassembled WGS sequence"/>
</dbReference>
<sequence length="429" mass="46831">MYPSSPPSSPPSLASSLSWSREPSPMPLGDADDSGWQHPFSATSRAGGLKPPRYDLSHAYRKLVTPPDTPPKATTSSTSDDVDMRDEQSSVVADDDDDIDLSDDGLELGYDQVERDAEIWRDAVSQAVDETNPHVDLSKSGLRYIDPQVGDLGALVVLGNGPVQLAEREAGFSRVDSAATEVPISRVSSQRRLFQRTVTRSSGLSLYLGHNEISVLPLELFTLHQLVVLSLDGNQLRQLPGAISQLKALKELNVARNLLRTLPAELDQLKLDRLLVIPNSRFLKRTSTSDQLETIEQPSLFELALRVFCAPGRDALRTELHAEYQRTYGVPLPPPIQPFLEPTVTDAANCARFNVCAAHGQCFVRPGHTRVEFRNILAGVRLTEPVPVLLRGCVPGCLDVSAAPAGLAIGEEDDDDDDDFMEGLGERVL</sequence>
<dbReference type="PANTHER" id="PTHR48051:SF1">
    <property type="entry name" value="RAS SUPPRESSOR PROTEIN 1"/>
    <property type="match status" value="1"/>
</dbReference>
<accession>A0A165HHQ8</accession>
<feature type="compositionally biased region" description="Acidic residues" evidence="3">
    <location>
        <begin position="93"/>
        <end position="102"/>
    </location>
</feature>
<dbReference type="InterPro" id="IPR050216">
    <property type="entry name" value="LRR_domain-containing"/>
</dbReference>
<feature type="compositionally biased region" description="Low complexity" evidence="3">
    <location>
        <begin position="11"/>
        <end position="23"/>
    </location>
</feature>
<protein>
    <recommendedName>
        <fullName evidence="6">L domain-like protein</fullName>
    </recommendedName>
</protein>
<feature type="region of interest" description="Disordered" evidence="3">
    <location>
        <begin position="1"/>
        <end position="102"/>
    </location>
</feature>
<dbReference type="SUPFAM" id="SSF52075">
    <property type="entry name" value="Outer arm dynein light chain 1"/>
    <property type="match status" value="1"/>
</dbReference>
<keyword evidence="1" id="KW-0433">Leucine-rich repeat</keyword>
<feature type="non-terminal residue" evidence="4">
    <location>
        <position position="1"/>
    </location>
</feature>
<evidence type="ECO:0000313" key="5">
    <source>
        <dbReference type="Proteomes" id="UP000077266"/>
    </source>
</evidence>
<name>A0A165HHQ8_EXIGL</name>
<keyword evidence="2" id="KW-0677">Repeat</keyword>
<feature type="region of interest" description="Disordered" evidence="3">
    <location>
        <begin position="408"/>
        <end position="429"/>
    </location>
</feature>
<dbReference type="InParanoid" id="A0A165HHQ8"/>
<evidence type="ECO:0000256" key="3">
    <source>
        <dbReference type="SAM" id="MobiDB-lite"/>
    </source>
</evidence>
<organism evidence="4 5">
    <name type="scientific">Exidia glandulosa HHB12029</name>
    <dbReference type="NCBI Taxonomy" id="1314781"/>
    <lineage>
        <taxon>Eukaryota</taxon>
        <taxon>Fungi</taxon>
        <taxon>Dikarya</taxon>
        <taxon>Basidiomycota</taxon>
        <taxon>Agaricomycotina</taxon>
        <taxon>Agaricomycetes</taxon>
        <taxon>Auriculariales</taxon>
        <taxon>Exidiaceae</taxon>
        <taxon>Exidia</taxon>
    </lineage>
</organism>
<dbReference type="Gene3D" id="3.80.10.10">
    <property type="entry name" value="Ribonuclease Inhibitor"/>
    <property type="match status" value="1"/>
</dbReference>
<dbReference type="PANTHER" id="PTHR48051">
    <property type="match status" value="1"/>
</dbReference>
<dbReference type="STRING" id="1314781.A0A165HHQ8"/>
<dbReference type="AlphaFoldDB" id="A0A165HHQ8"/>
<dbReference type="OrthoDB" id="660555at2759"/>
<feature type="compositionally biased region" description="Acidic residues" evidence="3">
    <location>
        <begin position="410"/>
        <end position="421"/>
    </location>
</feature>
<dbReference type="InterPro" id="IPR032675">
    <property type="entry name" value="LRR_dom_sf"/>
</dbReference>
<evidence type="ECO:0000256" key="1">
    <source>
        <dbReference type="ARBA" id="ARBA00022614"/>
    </source>
</evidence>